<name>A0A1Y1KJB6_PHOPY</name>
<reference evidence="2" key="1">
    <citation type="journal article" date="2016" name="Sci. Rep.">
        <title>Molecular characterization of firefly nuptial gifts: a multi-omics approach sheds light on postcopulatory sexual selection.</title>
        <authorList>
            <person name="Al-Wathiqui N."/>
            <person name="Fallon T.R."/>
            <person name="South A."/>
            <person name="Weng J.K."/>
            <person name="Lewis S.M."/>
        </authorList>
    </citation>
    <scope>NUCLEOTIDE SEQUENCE</scope>
</reference>
<evidence type="ECO:0000313" key="2">
    <source>
        <dbReference type="EMBL" id="JAV60698.1"/>
    </source>
</evidence>
<dbReference type="AlphaFoldDB" id="A0A1Y1KJB6"/>
<sequence length="165" mass="18765">MCKLVFAQLVGLISVALFRPGLAAYGDPLTIGALFSKDNSEVELAFKYAVQWHNIYSSEGTHYLTDVRKVPVKNMFTTSKIVCNMTNTRPGVIAIFGYESARTSPMSRSVCKKTRNTLHRDQMEVDQVPAPNRFEFLPGRRFACGRLRHNTKTHELEELRDRLPE</sequence>
<dbReference type="EMBL" id="GEZM01084766">
    <property type="protein sequence ID" value="JAV60698.1"/>
    <property type="molecule type" value="Transcribed_RNA"/>
</dbReference>
<protein>
    <submittedName>
        <fullName evidence="2">Uncharacterized protein</fullName>
    </submittedName>
</protein>
<feature type="signal peptide" evidence="1">
    <location>
        <begin position="1"/>
        <end position="23"/>
    </location>
</feature>
<evidence type="ECO:0000256" key="1">
    <source>
        <dbReference type="SAM" id="SignalP"/>
    </source>
</evidence>
<accession>A0A1Y1KJB6</accession>
<feature type="chain" id="PRO_5013390582" evidence="1">
    <location>
        <begin position="24"/>
        <end position="165"/>
    </location>
</feature>
<organism evidence="2">
    <name type="scientific">Photinus pyralis</name>
    <name type="common">Common eastern firefly</name>
    <name type="synonym">Lampyris pyralis</name>
    <dbReference type="NCBI Taxonomy" id="7054"/>
    <lineage>
        <taxon>Eukaryota</taxon>
        <taxon>Metazoa</taxon>
        <taxon>Ecdysozoa</taxon>
        <taxon>Arthropoda</taxon>
        <taxon>Hexapoda</taxon>
        <taxon>Insecta</taxon>
        <taxon>Pterygota</taxon>
        <taxon>Neoptera</taxon>
        <taxon>Endopterygota</taxon>
        <taxon>Coleoptera</taxon>
        <taxon>Polyphaga</taxon>
        <taxon>Elateriformia</taxon>
        <taxon>Elateroidea</taxon>
        <taxon>Lampyridae</taxon>
        <taxon>Lampyrinae</taxon>
        <taxon>Photinus</taxon>
    </lineage>
</organism>
<proteinExistence type="predicted"/>
<keyword evidence="1" id="KW-0732">Signal</keyword>
<dbReference type="Gene3D" id="3.40.50.2300">
    <property type="match status" value="1"/>
</dbReference>